<dbReference type="PANTHER" id="PTHR15394">
    <property type="entry name" value="SERINE HYDROLASE RBBP9"/>
    <property type="match status" value="1"/>
</dbReference>
<dbReference type="RefSeq" id="WP_060701699.1">
    <property type="nucleotide sequence ID" value="NZ_CP012750.1"/>
</dbReference>
<dbReference type="AlphaFoldDB" id="A0AA94XTY1"/>
<name>A0AA94XTY1_9MICC</name>
<organism evidence="1 2">
    <name type="scientific">Glutamicibacter halophytocola</name>
    <dbReference type="NCBI Taxonomy" id="1933880"/>
    <lineage>
        <taxon>Bacteria</taxon>
        <taxon>Bacillati</taxon>
        <taxon>Actinomycetota</taxon>
        <taxon>Actinomycetes</taxon>
        <taxon>Micrococcales</taxon>
        <taxon>Micrococcaceae</taxon>
        <taxon>Glutamicibacter</taxon>
    </lineage>
</organism>
<keyword evidence="1" id="KW-0378">Hydrolase</keyword>
<dbReference type="EMBL" id="CP102487">
    <property type="protein sequence ID" value="UUX57458.1"/>
    <property type="molecule type" value="Genomic_DNA"/>
</dbReference>
<evidence type="ECO:0000313" key="1">
    <source>
        <dbReference type="EMBL" id="UUX57458.1"/>
    </source>
</evidence>
<proteinExistence type="predicted"/>
<dbReference type="Proteomes" id="UP001060018">
    <property type="component" value="Chromosome"/>
</dbReference>
<evidence type="ECO:0000313" key="2">
    <source>
        <dbReference type="Proteomes" id="UP001060018"/>
    </source>
</evidence>
<reference evidence="1" key="1">
    <citation type="journal article" date="2022" name="Pest Manag. Sci.">
        <title>Glutamicibacter halophytocola-mediated host fitness of potato tuber moth on Solanaceae crops.</title>
        <authorList>
            <person name="Wang W."/>
            <person name="Xiao G."/>
            <person name="Du G."/>
            <person name="Chang L."/>
            <person name="Yang Y."/>
            <person name="Ye J."/>
            <person name="Chen B."/>
        </authorList>
    </citation>
    <scope>NUCLEOTIDE SEQUENCE</scope>
    <source>
        <strain evidence="1">S2</strain>
    </source>
</reference>
<accession>A0AA94XTY1</accession>
<dbReference type="InterPro" id="IPR010662">
    <property type="entry name" value="RBBP9/YdeN"/>
</dbReference>
<gene>
    <name evidence="1" type="ORF">NUH22_08910</name>
</gene>
<dbReference type="InterPro" id="IPR029058">
    <property type="entry name" value="AB_hydrolase_fold"/>
</dbReference>
<dbReference type="KEGG" id="gar:AOZ07_09020"/>
<dbReference type="Pfam" id="PF06821">
    <property type="entry name" value="Ser_hydrolase"/>
    <property type="match status" value="1"/>
</dbReference>
<dbReference type="SUPFAM" id="SSF53474">
    <property type="entry name" value="alpha/beta-Hydrolases"/>
    <property type="match status" value="1"/>
</dbReference>
<dbReference type="Gene3D" id="3.40.50.1820">
    <property type="entry name" value="alpha/beta hydrolase"/>
    <property type="match status" value="1"/>
</dbReference>
<dbReference type="GO" id="GO:0016787">
    <property type="term" value="F:hydrolase activity"/>
    <property type="evidence" value="ECO:0007669"/>
    <property type="project" value="UniProtKB-KW"/>
</dbReference>
<protein>
    <submittedName>
        <fullName evidence="1">Alpha/beta hydrolase</fullName>
    </submittedName>
</protein>
<sequence>MTTATLQTPSTTQQRAVIFHGYGATPEDHWFGWLAEQLEAENISTAIPALQSPLDPCAVQWENNVRSALKQPNEHTIAIAHSLGCLSVLRYLRSLPGSWRLGTLVLVSGFIDRLPILPELNDFIGDGCDLTGFSEHIDRIVVIRSDNDSIVPPTYTDDLAGRLGVSAQVVIGAGHFLADEGIIELPHVRDTILSLRK</sequence>
<dbReference type="PANTHER" id="PTHR15394:SF3">
    <property type="entry name" value="SERINE HYDROLASE RBBP9"/>
    <property type="match status" value="1"/>
</dbReference>